<dbReference type="EMBL" id="SWLB01000012">
    <property type="protein sequence ID" value="KAF3332108.1"/>
    <property type="molecule type" value="Genomic_DNA"/>
</dbReference>
<feature type="compositionally biased region" description="Basic and acidic residues" evidence="1">
    <location>
        <begin position="52"/>
        <end position="66"/>
    </location>
</feature>
<sequence>MGDSPHTTAARNRAKTQKNGAFFDIRIFSKLVLDSSINTKSGPVIAFPTSHQSRDPRNSKPQEHKKTLTGFESWKGLKRRETRKSE</sequence>
<name>A0A833RB20_9POAL</name>
<organism evidence="2 3">
    <name type="scientific">Carex littledalei</name>
    <dbReference type="NCBI Taxonomy" id="544730"/>
    <lineage>
        <taxon>Eukaryota</taxon>
        <taxon>Viridiplantae</taxon>
        <taxon>Streptophyta</taxon>
        <taxon>Embryophyta</taxon>
        <taxon>Tracheophyta</taxon>
        <taxon>Spermatophyta</taxon>
        <taxon>Magnoliopsida</taxon>
        <taxon>Liliopsida</taxon>
        <taxon>Poales</taxon>
        <taxon>Cyperaceae</taxon>
        <taxon>Cyperoideae</taxon>
        <taxon>Cariceae</taxon>
        <taxon>Carex</taxon>
        <taxon>Carex subgen. Euthyceras</taxon>
    </lineage>
</organism>
<feature type="compositionally biased region" description="Basic residues" evidence="1">
    <location>
        <begin position="76"/>
        <end position="86"/>
    </location>
</feature>
<accession>A0A833RB20</accession>
<reference evidence="2" key="1">
    <citation type="submission" date="2020-01" db="EMBL/GenBank/DDBJ databases">
        <title>Genome sequence of Kobresia littledalei, the first chromosome-level genome in the family Cyperaceae.</title>
        <authorList>
            <person name="Qu G."/>
        </authorList>
    </citation>
    <scope>NUCLEOTIDE SEQUENCE</scope>
    <source>
        <strain evidence="2">C.B.Clarke</strain>
        <tissue evidence="2">Leaf</tissue>
    </source>
</reference>
<evidence type="ECO:0000313" key="2">
    <source>
        <dbReference type="EMBL" id="KAF3332108.1"/>
    </source>
</evidence>
<proteinExistence type="predicted"/>
<comment type="caution">
    <text evidence="2">The sequence shown here is derived from an EMBL/GenBank/DDBJ whole genome shotgun (WGS) entry which is preliminary data.</text>
</comment>
<gene>
    <name evidence="2" type="ORF">FCM35_KLT03514</name>
</gene>
<evidence type="ECO:0000256" key="1">
    <source>
        <dbReference type="SAM" id="MobiDB-lite"/>
    </source>
</evidence>
<protein>
    <submittedName>
        <fullName evidence="2">Uncharacterized protein</fullName>
    </submittedName>
</protein>
<evidence type="ECO:0000313" key="3">
    <source>
        <dbReference type="Proteomes" id="UP000623129"/>
    </source>
</evidence>
<feature type="region of interest" description="Disordered" evidence="1">
    <location>
        <begin position="40"/>
        <end position="86"/>
    </location>
</feature>
<dbReference type="Proteomes" id="UP000623129">
    <property type="component" value="Unassembled WGS sequence"/>
</dbReference>
<keyword evidence="3" id="KW-1185">Reference proteome</keyword>
<dbReference type="AlphaFoldDB" id="A0A833RB20"/>